<dbReference type="HOGENOM" id="CLU_998176_0_0_1"/>
<evidence type="ECO:0000313" key="2">
    <source>
        <dbReference type="Proteomes" id="UP000030854"/>
    </source>
</evidence>
<accession>A0A0B1P629</accession>
<proteinExistence type="predicted"/>
<evidence type="ECO:0000313" key="1">
    <source>
        <dbReference type="EMBL" id="KHJ34152.1"/>
    </source>
</evidence>
<sequence>MHFLAQSPPRDPVQVLQSPFFSNISCRAPNSPQCRRAYFDKSQRPTEANFFPRSDMNLRSTITRKRPRIEVKEDHLKLPTERSFHARGQVENIEMNFNDFSPASKRSGTRRYQFQSGMTSDNIYEVPQKVARVTSKSFENNAKSSFDEFSRRLGVGWSSVLDTDLDVQAAVRGWSNFIEKHFPISNVNIRLRSKGLGCFLVEANEGYFLFGDDLKQGKLVSTNLENVWTNLQGPVPVFEGEILNRSYEKSTINPQKDLRSIDMFQSSRFEPLVFQGQCF</sequence>
<keyword evidence="2" id="KW-1185">Reference proteome</keyword>
<comment type="caution">
    <text evidence="1">The sequence shown here is derived from an EMBL/GenBank/DDBJ whole genome shotgun (WGS) entry which is preliminary data.</text>
</comment>
<name>A0A0B1P629_UNCNE</name>
<dbReference type="EMBL" id="JNVN01001020">
    <property type="protein sequence ID" value="KHJ34152.1"/>
    <property type="molecule type" value="Genomic_DNA"/>
</dbReference>
<gene>
    <name evidence="1" type="ORF">EV44_g6405</name>
</gene>
<dbReference type="AlphaFoldDB" id="A0A0B1P629"/>
<protein>
    <submittedName>
        <fullName evidence="1">Uncharacterized protein</fullName>
    </submittedName>
</protein>
<reference evidence="1 2" key="1">
    <citation type="journal article" date="2014" name="BMC Genomics">
        <title>Adaptive genomic structural variation in the grape powdery mildew pathogen, Erysiphe necator.</title>
        <authorList>
            <person name="Jones L."/>
            <person name="Riaz S."/>
            <person name="Morales-Cruz A."/>
            <person name="Amrine K.C."/>
            <person name="McGuire B."/>
            <person name="Gubler W.D."/>
            <person name="Walker M.A."/>
            <person name="Cantu D."/>
        </authorList>
    </citation>
    <scope>NUCLEOTIDE SEQUENCE [LARGE SCALE GENOMIC DNA]</scope>
    <source>
        <strain evidence="2">c</strain>
    </source>
</reference>
<dbReference type="Proteomes" id="UP000030854">
    <property type="component" value="Unassembled WGS sequence"/>
</dbReference>
<organism evidence="1 2">
    <name type="scientific">Uncinula necator</name>
    <name type="common">Grape powdery mildew</name>
    <dbReference type="NCBI Taxonomy" id="52586"/>
    <lineage>
        <taxon>Eukaryota</taxon>
        <taxon>Fungi</taxon>
        <taxon>Dikarya</taxon>
        <taxon>Ascomycota</taxon>
        <taxon>Pezizomycotina</taxon>
        <taxon>Leotiomycetes</taxon>
        <taxon>Erysiphales</taxon>
        <taxon>Erysiphaceae</taxon>
        <taxon>Erysiphe</taxon>
    </lineage>
</organism>